<dbReference type="Proteomes" id="UP000258613">
    <property type="component" value="Chromosome"/>
</dbReference>
<dbReference type="EMBL" id="CP024047">
    <property type="protein sequence ID" value="AXR79203.1"/>
    <property type="molecule type" value="Genomic_DNA"/>
</dbReference>
<evidence type="ECO:0000313" key="5">
    <source>
        <dbReference type="Proteomes" id="UP000258707"/>
    </source>
</evidence>
<evidence type="ECO:0000256" key="1">
    <source>
        <dbReference type="SAM" id="Phobius"/>
    </source>
</evidence>
<dbReference type="Proteomes" id="UP000258707">
    <property type="component" value="Chromosome"/>
</dbReference>
<dbReference type="EMBL" id="CP027033">
    <property type="protein sequence ID" value="AXR80751.1"/>
    <property type="molecule type" value="Genomic_DNA"/>
</dbReference>
<organism evidence="3 4">
    <name type="scientific">Natrarchaeobaculum sulfurireducens</name>
    <dbReference type="NCBI Taxonomy" id="2044521"/>
    <lineage>
        <taxon>Archaea</taxon>
        <taxon>Methanobacteriati</taxon>
        <taxon>Methanobacteriota</taxon>
        <taxon>Stenosarchaea group</taxon>
        <taxon>Halobacteria</taxon>
        <taxon>Halobacteriales</taxon>
        <taxon>Natrialbaceae</taxon>
        <taxon>Natrarchaeobaculum</taxon>
    </lineage>
</organism>
<reference evidence="3" key="3">
    <citation type="journal article" date="2019" name="Int. J. Syst. Evol. Microbiol.">
        <title>Natronolimnobius sulfurireducens sp. nov. and Halalkaliarchaeum desulfuricum gen. nov., sp. nov., the first sulfur-respiring alkaliphilic haloarchaea from hypersaline alkaline lakes.</title>
        <authorList>
            <person name="Sorokin D.Y."/>
            <person name="Yakimov M."/>
            <person name="Messina E."/>
            <person name="Merkel A.Y."/>
            <person name="Bale N.J."/>
            <person name="Sinninghe Damste J.S."/>
        </authorList>
    </citation>
    <scope>NUCLEOTIDE SEQUENCE</scope>
    <source>
        <strain evidence="3">AArc-Mg</strain>
        <strain evidence="2">AArc1</strain>
    </source>
</reference>
<dbReference type="OrthoDB" id="204801at2157"/>
<gene>
    <name evidence="2" type="ORF">AArc1_2894</name>
    <name evidence="3" type="ORF">AArcMg_0729</name>
</gene>
<dbReference type="KEGG" id="nag:AArcMg_0729"/>
<evidence type="ECO:0000313" key="3">
    <source>
        <dbReference type="EMBL" id="AXR80751.1"/>
    </source>
</evidence>
<proteinExistence type="predicted"/>
<evidence type="ECO:0000313" key="4">
    <source>
        <dbReference type="Proteomes" id="UP000258613"/>
    </source>
</evidence>
<dbReference type="RefSeq" id="WP_117365195.1">
    <property type="nucleotide sequence ID" value="NZ_CP024047.1"/>
</dbReference>
<dbReference type="GeneID" id="37641217"/>
<feature type="transmembrane region" description="Helical" evidence="1">
    <location>
        <begin position="58"/>
        <end position="78"/>
    </location>
</feature>
<evidence type="ECO:0000313" key="2">
    <source>
        <dbReference type="EMBL" id="AXR79203.1"/>
    </source>
</evidence>
<name>A0A346PMK6_9EURY</name>
<dbReference type="InterPro" id="IPR008407">
    <property type="entry name" value="Brnchd-chn_aa_trnsp_AzlD"/>
</dbReference>
<reference evidence="5" key="1">
    <citation type="submission" date="2017-10" db="EMBL/GenBank/DDBJ databases">
        <title>Phenotypic and genomic properties of facultatively anaerobic sulfur-reducing natronoarchaea from hypersaline soda lakes.</title>
        <authorList>
            <person name="Sorokin D.Y."/>
            <person name="Kublanov I.V."/>
            <person name="Roman P."/>
            <person name="Sinninghe Damste J.S."/>
            <person name="Golyshin P.N."/>
            <person name="Rojo D."/>
            <person name="Ciordia S."/>
            <person name="Mena Md.C."/>
            <person name="Ferrer M."/>
            <person name="Messina E."/>
            <person name="Smedile F."/>
            <person name="La Spada G."/>
            <person name="La Cono V."/>
            <person name="Yakimov M.M."/>
        </authorList>
    </citation>
    <scope>NUCLEOTIDE SEQUENCE [LARGE SCALE GENOMIC DNA]</scope>
    <source>
        <strain evidence="5">AArc1</strain>
    </source>
</reference>
<keyword evidence="4" id="KW-1185">Reference proteome</keyword>
<feature type="transmembrane region" description="Helical" evidence="1">
    <location>
        <begin position="98"/>
        <end position="116"/>
    </location>
</feature>
<keyword evidence="1" id="KW-0812">Transmembrane</keyword>
<protein>
    <submittedName>
        <fullName evidence="3">ABC-type transport system operon protein (Predicted membrane protein)</fullName>
    </submittedName>
    <submittedName>
        <fullName evidence="2">Branched-chain amino acid transport protein</fullName>
    </submittedName>
</protein>
<dbReference type="KEGG" id="nan:AArc1_2894"/>
<keyword evidence="1" id="KW-1133">Transmembrane helix</keyword>
<keyword evidence="1" id="KW-0472">Membrane</keyword>
<dbReference type="Pfam" id="PF05437">
    <property type="entry name" value="AzlD"/>
    <property type="match status" value="1"/>
</dbReference>
<accession>A0A346PI58</accession>
<feature type="transmembrane region" description="Helical" evidence="1">
    <location>
        <begin position="23"/>
        <end position="46"/>
    </location>
</feature>
<dbReference type="AlphaFoldDB" id="A0A346PMK6"/>
<reference evidence="4" key="2">
    <citation type="submission" date="2018-02" db="EMBL/GenBank/DDBJ databases">
        <title>Phenotypic and genomic properties of facultatively anaerobic sulfur-reducing natronoarchaea from hypersaline soda lakes.</title>
        <authorList>
            <person name="Sorokin D.Y."/>
            <person name="Kublanov I.V."/>
            <person name="Roman P."/>
            <person name="Sinninghe Damste J.S."/>
            <person name="Golyshin P.N."/>
            <person name="Rojo D."/>
            <person name="Ciordia S."/>
            <person name="Mena M.D.C."/>
            <person name="Ferrer M."/>
            <person name="Messina E."/>
            <person name="Smedile F."/>
            <person name="La Spada G."/>
            <person name="La Cono V."/>
            <person name="Yakimov M.M."/>
        </authorList>
    </citation>
    <scope>NUCLEOTIDE SEQUENCE [LARGE SCALE GENOMIC DNA]</scope>
    <source>
        <strain evidence="4">AArc-Mg</strain>
    </source>
</reference>
<sequence>MTGELTNAVAVAPSSDALTLDPLVVAVVLAMAAVTVLTKVGGIWLVRHVELSDRLEAGLSVLPGAIVIAVLGPELAAGGPAEWGAAGLVLLVMWKSESILLALVAGVLGIVGFRALI</sequence>
<accession>A0A346PMK6</accession>